<evidence type="ECO:0000313" key="2">
    <source>
        <dbReference type="EMBL" id="KHJ99786.1"/>
    </source>
</evidence>
<feature type="region of interest" description="Disordered" evidence="1">
    <location>
        <begin position="305"/>
        <end position="342"/>
    </location>
</feature>
<feature type="region of interest" description="Disordered" evidence="1">
    <location>
        <begin position="51"/>
        <end position="89"/>
    </location>
</feature>
<name>A0A0B1TUH8_OESDE</name>
<evidence type="ECO:0000313" key="3">
    <source>
        <dbReference type="Proteomes" id="UP000053660"/>
    </source>
</evidence>
<dbReference type="OrthoDB" id="5918434at2759"/>
<reference evidence="2 3" key="1">
    <citation type="submission" date="2014-03" db="EMBL/GenBank/DDBJ databases">
        <title>Draft genome of the hookworm Oesophagostomum dentatum.</title>
        <authorList>
            <person name="Mitreva M."/>
        </authorList>
    </citation>
    <scope>NUCLEOTIDE SEQUENCE [LARGE SCALE GENOMIC DNA]</scope>
    <source>
        <strain evidence="2 3">OD-Hann</strain>
    </source>
</reference>
<feature type="compositionally biased region" description="Polar residues" evidence="1">
    <location>
        <begin position="305"/>
        <end position="316"/>
    </location>
</feature>
<dbReference type="EMBL" id="KN549205">
    <property type="protein sequence ID" value="KHJ99786.1"/>
    <property type="molecule type" value="Genomic_DNA"/>
</dbReference>
<dbReference type="AlphaFoldDB" id="A0A0B1TUH8"/>
<evidence type="ECO:0000256" key="1">
    <source>
        <dbReference type="SAM" id="MobiDB-lite"/>
    </source>
</evidence>
<feature type="compositionally biased region" description="Basic and acidic residues" evidence="1">
    <location>
        <begin position="51"/>
        <end position="65"/>
    </location>
</feature>
<proteinExistence type="predicted"/>
<dbReference type="Proteomes" id="UP000053660">
    <property type="component" value="Unassembled WGS sequence"/>
</dbReference>
<accession>A0A0B1TUH8</accession>
<keyword evidence="3" id="KW-1185">Reference proteome</keyword>
<sequence>MNYALAMMRRVRIPQSAPRFPRIDFDDRLEELADDRKPAWKTWEESIKESYHKAKRTVERSRDETEFLESALSRTRKSRGESPFRQLDTSTGFIPSIRSQNSVTMPSLSDRSNFVSSSSSHIFASAQRYSTGGSGPYAAPAVSSTQGTGSRYERRANDVEAMLLKTAPLPAHMKVITAKEFRNAPAPSAGSASELDDYDFSRYCPKPYYSRPNRDDPDYFDFDLQHSVDLFKRPEGKYTPRGPQEWETKLLGEVSAKGAAPVSGYMFTKGDPDWRTNGSSYLSAALRTPKFWEQRFENLGKQVRDSNPISLDSINRNRPVPSRFTEYVDPDFEDYEDPRLDD</sequence>
<gene>
    <name evidence="2" type="ORF">OESDEN_00243</name>
</gene>
<protein>
    <submittedName>
        <fullName evidence="2">Uncharacterized protein</fullName>
    </submittedName>
</protein>
<organism evidence="2 3">
    <name type="scientific">Oesophagostomum dentatum</name>
    <name type="common">Nodular worm</name>
    <dbReference type="NCBI Taxonomy" id="61180"/>
    <lineage>
        <taxon>Eukaryota</taxon>
        <taxon>Metazoa</taxon>
        <taxon>Ecdysozoa</taxon>
        <taxon>Nematoda</taxon>
        <taxon>Chromadorea</taxon>
        <taxon>Rhabditida</taxon>
        <taxon>Rhabditina</taxon>
        <taxon>Rhabditomorpha</taxon>
        <taxon>Strongyloidea</taxon>
        <taxon>Strongylidae</taxon>
        <taxon>Oesophagostomum</taxon>
    </lineage>
</organism>